<dbReference type="GO" id="GO:0005886">
    <property type="term" value="C:plasma membrane"/>
    <property type="evidence" value="ECO:0007669"/>
    <property type="project" value="TreeGrafter"/>
</dbReference>
<dbReference type="InterPro" id="IPR001482">
    <property type="entry name" value="T2SS/T4SS_dom"/>
</dbReference>
<evidence type="ECO:0000313" key="6">
    <source>
        <dbReference type="Proteomes" id="UP000322214"/>
    </source>
</evidence>
<dbReference type="Pfam" id="PF05157">
    <property type="entry name" value="MshEN"/>
    <property type="match status" value="1"/>
</dbReference>
<dbReference type="InterPro" id="IPR037257">
    <property type="entry name" value="T2SS_E_N_sf"/>
</dbReference>
<dbReference type="Gene3D" id="3.30.300.160">
    <property type="entry name" value="Type II secretion system, protein E, N-terminal domain"/>
    <property type="match status" value="1"/>
</dbReference>
<dbReference type="Pfam" id="PF00437">
    <property type="entry name" value="T2SSE"/>
    <property type="match status" value="1"/>
</dbReference>
<dbReference type="EMBL" id="CP042912">
    <property type="protein sequence ID" value="QEG23103.1"/>
    <property type="molecule type" value="Genomic_DNA"/>
</dbReference>
<dbReference type="RefSeq" id="WP_075085975.1">
    <property type="nucleotide sequence ID" value="NZ_CP042912.1"/>
</dbReference>
<dbReference type="PANTHER" id="PTHR30258:SF3">
    <property type="entry name" value="SLL1921 PROTEIN"/>
    <property type="match status" value="1"/>
</dbReference>
<dbReference type="SMART" id="SM00382">
    <property type="entry name" value="AAA"/>
    <property type="match status" value="1"/>
</dbReference>
<dbReference type="AlphaFoldDB" id="A0A5B9PL85"/>
<evidence type="ECO:0000256" key="2">
    <source>
        <dbReference type="ARBA" id="ARBA00022741"/>
    </source>
</evidence>
<evidence type="ECO:0000259" key="4">
    <source>
        <dbReference type="PROSITE" id="PS00662"/>
    </source>
</evidence>
<name>A0A5B9PL85_9BACT</name>
<keyword evidence="2" id="KW-0547">Nucleotide-binding</keyword>
<dbReference type="PANTHER" id="PTHR30258">
    <property type="entry name" value="TYPE II SECRETION SYSTEM PROTEIN GSPE-RELATED"/>
    <property type="match status" value="1"/>
</dbReference>
<dbReference type="GO" id="GO:0005524">
    <property type="term" value="F:ATP binding"/>
    <property type="evidence" value="ECO:0007669"/>
    <property type="project" value="UniProtKB-KW"/>
</dbReference>
<dbReference type="GO" id="GO:0016887">
    <property type="term" value="F:ATP hydrolysis activity"/>
    <property type="evidence" value="ECO:0007669"/>
    <property type="project" value="TreeGrafter"/>
</dbReference>
<dbReference type="InterPro" id="IPR007831">
    <property type="entry name" value="T2SS_GspE_N"/>
</dbReference>
<dbReference type="Gene3D" id="3.40.50.300">
    <property type="entry name" value="P-loop containing nucleotide triphosphate hydrolases"/>
    <property type="match status" value="1"/>
</dbReference>
<evidence type="ECO:0000256" key="3">
    <source>
        <dbReference type="ARBA" id="ARBA00022840"/>
    </source>
</evidence>
<evidence type="ECO:0000256" key="1">
    <source>
        <dbReference type="ARBA" id="ARBA00006611"/>
    </source>
</evidence>
<protein>
    <submittedName>
        <fullName evidence="5">Type II secretion system protein E</fullName>
    </submittedName>
</protein>
<dbReference type="Gene3D" id="3.30.450.90">
    <property type="match status" value="1"/>
</dbReference>
<dbReference type="SUPFAM" id="SSF160246">
    <property type="entry name" value="EspE N-terminal domain-like"/>
    <property type="match status" value="1"/>
</dbReference>
<keyword evidence="3" id="KW-0067">ATP-binding</keyword>
<gene>
    <name evidence="5" type="primary">gspE_1</name>
    <name evidence="5" type="ORF">MFFC18_29980</name>
</gene>
<keyword evidence="6" id="KW-1185">Reference proteome</keyword>
<comment type="similarity">
    <text evidence="1">Belongs to the GSP E family.</text>
</comment>
<accession>A0A5B9PL85</accession>
<dbReference type="OrthoDB" id="5558547at2"/>
<evidence type="ECO:0000313" key="5">
    <source>
        <dbReference type="EMBL" id="QEG23103.1"/>
    </source>
</evidence>
<dbReference type="Proteomes" id="UP000322214">
    <property type="component" value="Chromosome"/>
</dbReference>
<sequence length="500" mass="55769">MTAVPETELLDMDQVKIDPAWALRIPANLATRRQVLPFTEDDGSVLLACKDPEDDQSIQAVRRYISNPIEVVPTEPGSLFRAIQRIFQDTVRWNGNQSEPVRIQFTGTQAEPDSDNIVALGDEIFHAALIRQATDIHIEPTSNDVRVRLRVDGVLENYRQLPVAVHNPLLSRLKIMSGMDIAERRAPQDGRFTLSSEHSNEIDIRTATIPTKHGERITLRLLATQTQDLTLDKLGMEDRDLKRFEHTIHRPNGLILVTGPTGCGKSTTLYAAIRSLINQKSLNVITIEDPVEYVIDGVSQVEVDTNDKVSFYKALRSVLRHDPDVLMIGEIRDEETAETAIRAALTGHLVFTTIHANSASGAITRLSDMGIKPFLIGAVSRLYAAQRLVRKLCAKCRSPYEMSEDEAILLGREELVGTTIYRPKGCRHCAGSGFMGRVGIFEFIPFDRELARIVSTRPDETEIQKLLSDRNFPDLLDDSIGKLILGETSLDEIASVISPY</sequence>
<proteinExistence type="inferred from homology"/>
<dbReference type="PROSITE" id="PS00662">
    <property type="entry name" value="T2SP_E"/>
    <property type="match status" value="1"/>
</dbReference>
<dbReference type="CDD" id="cd01129">
    <property type="entry name" value="PulE-GspE-like"/>
    <property type="match status" value="1"/>
</dbReference>
<dbReference type="KEGG" id="mff:MFFC18_29980"/>
<dbReference type="STRING" id="980251.GCA_001642875_03961"/>
<organism evidence="5 6">
    <name type="scientific">Mariniblastus fucicola</name>
    <dbReference type="NCBI Taxonomy" id="980251"/>
    <lineage>
        <taxon>Bacteria</taxon>
        <taxon>Pseudomonadati</taxon>
        <taxon>Planctomycetota</taxon>
        <taxon>Planctomycetia</taxon>
        <taxon>Pirellulales</taxon>
        <taxon>Pirellulaceae</taxon>
        <taxon>Mariniblastus</taxon>
    </lineage>
</organism>
<reference evidence="5 6" key="1">
    <citation type="submission" date="2019-08" db="EMBL/GenBank/DDBJ databases">
        <title>Deep-cultivation of Planctomycetes and their phenomic and genomic characterization uncovers novel biology.</title>
        <authorList>
            <person name="Wiegand S."/>
            <person name="Jogler M."/>
            <person name="Boedeker C."/>
            <person name="Pinto D."/>
            <person name="Vollmers J."/>
            <person name="Rivas-Marin E."/>
            <person name="Kohn T."/>
            <person name="Peeters S.H."/>
            <person name="Heuer A."/>
            <person name="Rast P."/>
            <person name="Oberbeckmann S."/>
            <person name="Bunk B."/>
            <person name="Jeske O."/>
            <person name="Meyerdierks A."/>
            <person name="Storesund J.E."/>
            <person name="Kallscheuer N."/>
            <person name="Luecker S."/>
            <person name="Lage O.M."/>
            <person name="Pohl T."/>
            <person name="Merkel B.J."/>
            <person name="Hornburger P."/>
            <person name="Mueller R.-W."/>
            <person name="Bruemmer F."/>
            <person name="Labrenz M."/>
            <person name="Spormann A.M."/>
            <person name="Op den Camp H."/>
            <person name="Overmann J."/>
            <person name="Amann R."/>
            <person name="Jetten M.S.M."/>
            <person name="Mascher T."/>
            <person name="Medema M.H."/>
            <person name="Devos D.P."/>
            <person name="Kaster A.-K."/>
            <person name="Ovreas L."/>
            <person name="Rohde M."/>
            <person name="Galperin M.Y."/>
            <person name="Jogler C."/>
        </authorList>
    </citation>
    <scope>NUCLEOTIDE SEQUENCE [LARGE SCALE GENOMIC DNA]</scope>
    <source>
        <strain evidence="5 6">FC18</strain>
    </source>
</reference>
<feature type="domain" description="Bacterial type II secretion system protein E" evidence="4">
    <location>
        <begin position="319"/>
        <end position="333"/>
    </location>
</feature>
<dbReference type="SUPFAM" id="SSF52540">
    <property type="entry name" value="P-loop containing nucleoside triphosphate hydrolases"/>
    <property type="match status" value="1"/>
</dbReference>
<dbReference type="InterPro" id="IPR027417">
    <property type="entry name" value="P-loop_NTPase"/>
</dbReference>
<dbReference type="InterPro" id="IPR003593">
    <property type="entry name" value="AAA+_ATPase"/>
</dbReference>